<dbReference type="Gene3D" id="3.30.70.100">
    <property type="match status" value="1"/>
</dbReference>
<dbReference type="Pfam" id="PF07876">
    <property type="entry name" value="Dabb"/>
    <property type="match status" value="1"/>
</dbReference>
<evidence type="ECO:0000313" key="3">
    <source>
        <dbReference type="Proteomes" id="UP000886891"/>
    </source>
</evidence>
<dbReference type="SMART" id="SM00886">
    <property type="entry name" value="Dabb"/>
    <property type="match status" value="1"/>
</dbReference>
<reference evidence="2" key="1">
    <citation type="submission" date="2020-10" db="EMBL/GenBank/DDBJ databases">
        <authorList>
            <person name="Gilroy R."/>
        </authorList>
    </citation>
    <scope>NUCLEOTIDE SEQUENCE</scope>
    <source>
        <strain evidence="2">23406</strain>
    </source>
</reference>
<sequence>MVKHIVLFKLKDTSDENIAKTVGILRSMEGNVPMLRGIEVGSDFLHSDRSYDVALIVTLDDRAALEAYQNDPYHCSVVKKHMHAVRSGSVALDFEF</sequence>
<feature type="domain" description="Stress-response A/B barrel" evidence="1">
    <location>
        <begin position="2"/>
        <end position="94"/>
    </location>
</feature>
<dbReference type="InterPro" id="IPR011008">
    <property type="entry name" value="Dimeric_a/b-barrel"/>
</dbReference>
<gene>
    <name evidence="2" type="ORF">IAB14_05590</name>
</gene>
<evidence type="ECO:0000313" key="2">
    <source>
        <dbReference type="EMBL" id="HIV00562.1"/>
    </source>
</evidence>
<evidence type="ECO:0000259" key="1">
    <source>
        <dbReference type="PROSITE" id="PS51502"/>
    </source>
</evidence>
<organism evidence="2 3">
    <name type="scientific">Candidatus Stercoripulliclostridium merdipullorum</name>
    <dbReference type="NCBI Taxonomy" id="2840952"/>
    <lineage>
        <taxon>Bacteria</taxon>
        <taxon>Bacillati</taxon>
        <taxon>Bacillota</taxon>
        <taxon>Clostridia</taxon>
        <taxon>Eubacteriales</taxon>
        <taxon>Candidatus Stercoripulliclostridium</taxon>
    </lineage>
</organism>
<accession>A0A9D1NDC6</accession>
<reference evidence="2" key="2">
    <citation type="journal article" date="2021" name="PeerJ">
        <title>Extensive microbial diversity within the chicken gut microbiome revealed by metagenomics and culture.</title>
        <authorList>
            <person name="Gilroy R."/>
            <person name="Ravi A."/>
            <person name="Getino M."/>
            <person name="Pursley I."/>
            <person name="Horton D.L."/>
            <person name="Alikhan N.F."/>
            <person name="Baker D."/>
            <person name="Gharbi K."/>
            <person name="Hall N."/>
            <person name="Watson M."/>
            <person name="Adriaenssens E.M."/>
            <person name="Foster-Nyarko E."/>
            <person name="Jarju S."/>
            <person name="Secka A."/>
            <person name="Antonio M."/>
            <person name="Oren A."/>
            <person name="Chaudhuri R.R."/>
            <person name="La Ragione R."/>
            <person name="Hildebrand F."/>
            <person name="Pallen M.J."/>
        </authorList>
    </citation>
    <scope>NUCLEOTIDE SEQUENCE</scope>
    <source>
        <strain evidence="2">23406</strain>
    </source>
</reference>
<dbReference type="SUPFAM" id="SSF54909">
    <property type="entry name" value="Dimeric alpha+beta barrel"/>
    <property type="match status" value="1"/>
</dbReference>
<dbReference type="EMBL" id="DVOH01000040">
    <property type="protein sequence ID" value="HIV00562.1"/>
    <property type="molecule type" value="Genomic_DNA"/>
</dbReference>
<proteinExistence type="predicted"/>
<dbReference type="PANTHER" id="PTHR37832:SF1">
    <property type="entry name" value="STRESS-RESPONSE A_B BARREL DOMAIN-CONTAINING PROTEIN"/>
    <property type="match status" value="1"/>
</dbReference>
<dbReference type="PROSITE" id="PS51502">
    <property type="entry name" value="S_R_A_B_BARREL"/>
    <property type="match status" value="1"/>
</dbReference>
<comment type="caution">
    <text evidence="2">The sequence shown here is derived from an EMBL/GenBank/DDBJ whole genome shotgun (WGS) entry which is preliminary data.</text>
</comment>
<dbReference type="PANTHER" id="PTHR37832">
    <property type="entry name" value="BLL2683 PROTEIN"/>
    <property type="match status" value="1"/>
</dbReference>
<dbReference type="InterPro" id="IPR013097">
    <property type="entry name" value="Dabb"/>
</dbReference>
<dbReference type="AlphaFoldDB" id="A0A9D1NDC6"/>
<protein>
    <submittedName>
        <fullName evidence="2">Dabb family protein</fullName>
    </submittedName>
</protein>
<dbReference type="Proteomes" id="UP000886891">
    <property type="component" value="Unassembled WGS sequence"/>
</dbReference>
<name>A0A9D1NDC6_9FIRM</name>